<feature type="chain" id="PRO_5046982444" evidence="2">
    <location>
        <begin position="21"/>
        <end position="254"/>
    </location>
</feature>
<gene>
    <name evidence="4" type="ORF">RBU60_09175</name>
</gene>
<sequence length="254" mass="30054">MRHLLLVFLLYVLSSASIHAETQVKNDSIKEVKYDQREDVTPVTFEEESLEEYKEQDAFNYLEEEQVKSWWSKFKRWLFNIFDTIWNFLFGDIEARGFVGFLLKSIPYLVIGGIVALIVWLFIKLNPGKGLGTKNKEQEIFLSEEQEIIENKDIEALIKEAIAKGDLRLAVRYYYLLILRELKDNQFIAYEQEKTNEDYLKEIKSSQLSSPFEKLTHLYDFVWYGNFSINSQQYKTAEEDFLTLKQQINSPSYD</sequence>
<dbReference type="Proteomes" id="UP001230915">
    <property type="component" value="Unassembled WGS sequence"/>
</dbReference>
<feature type="transmembrane region" description="Helical" evidence="1">
    <location>
        <begin position="106"/>
        <end position="123"/>
    </location>
</feature>
<keyword evidence="1" id="KW-1133">Transmembrane helix</keyword>
<evidence type="ECO:0000256" key="2">
    <source>
        <dbReference type="SAM" id="SignalP"/>
    </source>
</evidence>
<evidence type="ECO:0000256" key="1">
    <source>
        <dbReference type="SAM" id="Phobius"/>
    </source>
</evidence>
<keyword evidence="5" id="KW-1185">Reference proteome</keyword>
<name>A0ABU1A229_9FLAO</name>
<dbReference type="RefSeq" id="WP_308864579.1">
    <property type="nucleotide sequence ID" value="NZ_JAVHUL010000022.1"/>
</dbReference>
<protein>
    <submittedName>
        <fullName evidence="4">DUF4129 domain-containing protein</fullName>
    </submittedName>
</protein>
<dbReference type="Pfam" id="PF13559">
    <property type="entry name" value="DUF4129"/>
    <property type="match status" value="1"/>
</dbReference>
<keyword evidence="1" id="KW-0472">Membrane</keyword>
<keyword evidence="1" id="KW-0812">Transmembrane</keyword>
<comment type="caution">
    <text evidence="4">The sequence shown here is derived from an EMBL/GenBank/DDBJ whole genome shotgun (WGS) entry which is preliminary data.</text>
</comment>
<feature type="domain" description="Protein-glutamine gamma-glutamyltransferase-like C-terminal" evidence="3">
    <location>
        <begin position="175"/>
        <end position="239"/>
    </location>
</feature>
<feature type="signal peptide" evidence="2">
    <location>
        <begin position="1"/>
        <end position="20"/>
    </location>
</feature>
<evidence type="ECO:0000313" key="4">
    <source>
        <dbReference type="EMBL" id="MDQ7917745.1"/>
    </source>
</evidence>
<keyword evidence="2" id="KW-0732">Signal</keyword>
<accession>A0ABU1A229</accession>
<evidence type="ECO:0000259" key="3">
    <source>
        <dbReference type="Pfam" id="PF13559"/>
    </source>
</evidence>
<dbReference type="EMBL" id="JAVHUL010000022">
    <property type="protein sequence ID" value="MDQ7917745.1"/>
    <property type="molecule type" value="Genomic_DNA"/>
</dbReference>
<organism evidence="4 5">
    <name type="scientific">Mesonia profundi</name>
    <dbReference type="NCBI Taxonomy" id="3070998"/>
    <lineage>
        <taxon>Bacteria</taxon>
        <taxon>Pseudomonadati</taxon>
        <taxon>Bacteroidota</taxon>
        <taxon>Flavobacteriia</taxon>
        <taxon>Flavobacteriales</taxon>
        <taxon>Flavobacteriaceae</taxon>
        <taxon>Mesonia</taxon>
    </lineage>
</organism>
<reference evidence="4 5" key="1">
    <citation type="submission" date="2023-08" db="EMBL/GenBank/DDBJ databases">
        <title>Mesonia sp. MT50, isolated from deep-sea sediment of the Mariana Trench.</title>
        <authorList>
            <person name="Fu H."/>
        </authorList>
    </citation>
    <scope>NUCLEOTIDE SEQUENCE [LARGE SCALE GENOMIC DNA]</scope>
    <source>
        <strain evidence="4 5">MT50</strain>
    </source>
</reference>
<dbReference type="InterPro" id="IPR025403">
    <property type="entry name" value="TgpA-like_C"/>
</dbReference>
<evidence type="ECO:0000313" key="5">
    <source>
        <dbReference type="Proteomes" id="UP001230915"/>
    </source>
</evidence>
<proteinExistence type="predicted"/>